<name>A0A835U9X7_VANPL</name>
<comment type="similarity">
    <text evidence="2">Belongs to the major facilitator superfamily. Proton-dependent oligopeptide transporter (POT/PTR) (TC 2.A.17) family.</text>
</comment>
<proteinExistence type="inferred from homology"/>
<dbReference type="Proteomes" id="UP000639772">
    <property type="component" value="Unassembled WGS sequence"/>
</dbReference>
<evidence type="ECO:0000256" key="2">
    <source>
        <dbReference type="ARBA" id="ARBA00005982"/>
    </source>
</evidence>
<organism evidence="6 7">
    <name type="scientific">Vanilla planifolia</name>
    <name type="common">Vanilla</name>
    <dbReference type="NCBI Taxonomy" id="51239"/>
    <lineage>
        <taxon>Eukaryota</taxon>
        <taxon>Viridiplantae</taxon>
        <taxon>Streptophyta</taxon>
        <taxon>Embryophyta</taxon>
        <taxon>Tracheophyta</taxon>
        <taxon>Spermatophyta</taxon>
        <taxon>Magnoliopsida</taxon>
        <taxon>Liliopsida</taxon>
        <taxon>Asparagales</taxon>
        <taxon>Orchidaceae</taxon>
        <taxon>Vanilloideae</taxon>
        <taxon>Vanilleae</taxon>
        <taxon>Vanilla</taxon>
    </lineage>
</organism>
<keyword evidence="3" id="KW-0812">Transmembrane</keyword>
<dbReference type="AlphaFoldDB" id="A0A835U9X7"/>
<reference evidence="6 7" key="1">
    <citation type="journal article" date="2020" name="Nat. Food">
        <title>A phased Vanilla planifolia genome enables genetic improvement of flavour and production.</title>
        <authorList>
            <person name="Hasing T."/>
            <person name="Tang H."/>
            <person name="Brym M."/>
            <person name="Khazi F."/>
            <person name="Huang T."/>
            <person name="Chambers A.H."/>
        </authorList>
    </citation>
    <scope>NUCLEOTIDE SEQUENCE [LARGE SCALE GENOMIC DNA]</scope>
    <source>
        <tissue evidence="6">Leaf</tissue>
    </source>
</reference>
<evidence type="ECO:0000313" key="6">
    <source>
        <dbReference type="EMBL" id="KAG0453400.1"/>
    </source>
</evidence>
<dbReference type="GO" id="GO:0022857">
    <property type="term" value="F:transmembrane transporter activity"/>
    <property type="evidence" value="ECO:0007669"/>
    <property type="project" value="InterPro"/>
</dbReference>
<gene>
    <name evidence="6" type="ORF">HPP92_024704</name>
</gene>
<dbReference type="OrthoDB" id="8904098at2759"/>
<keyword evidence="4" id="KW-1133">Transmembrane helix</keyword>
<evidence type="ECO:0000313" key="7">
    <source>
        <dbReference type="Proteomes" id="UP000639772"/>
    </source>
</evidence>
<comment type="caution">
    <text evidence="6">The sequence shown here is derived from an EMBL/GenBank/DDBJ whole genome shotgun (WGS) entry which is preliminary data.</text>
</comment>
<evidence type="ECO:0000256" key="1">
    <source>
        <dbReference type="ARBA" id="ARBA00004141"/>
    </source>
</evidence>
<dbReference type="GO" id="GO:0016020">
    <property type="term" value="C:membrane"/>
    <property type="evidence" value="ECO:0007669"/>
    <property type="project" value="UniProtKB-SubCell"/>
</dbReference>
<dbReference type="EMBL" id="JADCNM010000014">
    <property type="protein sequence ID" value="KAG0453400.1"/>
    <property type="molecule type" value="Genomic_DNA"/>
</dbReference>
<dbReference type="InterPro" id="IPR036259">
    <property type="entry name" value="MFS_trans_sf"/>
</dbReference>
<keyword evidence="5" id="KW-0472">Membrane</keyword>
<evidence type="ECO:0000256" key="4">
    <source>
        <dbReference type="ARBA" id="ARBA00022989"/>
    </source>
</evidence>
<comment type="subcellular location">
    <subcellularLocation>
        <location evidence="1">Membrane</location>
        <topology evidence="1">Multi-pass membrane protein</topology>
    </subcellularLocation>
</comment>
<dbReference type="InterPro" id="IPR000109">
    <property type="entry name" value="POT_fam"/>
</dbReference>
<accession>A0A835U9X7</accession>
<sequence>MVASRLVATVPMSVFWLVPQYVVHDISEAFYNVGHMEFIYDQSSESMRSMAAVLYWLSVALGELRRDEIAGKIPHKVVDEEAGKRELELVGIN</sequence>
<protein>
    <submittedName>
        <fullName evidence="6">Uncharacterized protein</fullName>
    </submittedName>
</protein>
<dbReference type="Gene3D" id="1.20.1250.20">
    <property type="entry name" value="MFS general substrate transporter like domains"/>
    <property type="match status" value="1"/>
</dbReference>
<evidence type="ECO:0000256" key="3">
    <source>
        <dbReference type="ARBA" id="ARBA00022692"/>
    </source>
</evidence>
<evidence type="ECO:0000256" key="5">
    <source>
        <dbReference type="ARBA" id="ARBA00023136"/>
    </source>
</evidence>
<dbReference type="PANTHER" id="PTHR11654">
    <property type="entry name" value="OLIGOPEPTIDE TRANSPORTER-RELATED"/>
    <property type="match status" value="1"/>
</dbReference>
<dbReference type="Pfam" id="PF00854">
    <property type="entry name" value="PTR2"/>
    <property type="match status" value="1"/>
</dbReference>